<dbReference type="OrthoDB" id="5970804at2759"/>
<evidence type="ECO:0000256" key="2">
    <source>
        <dbReference type="SAM" id="Phobius"/>
    </source>
</evidence>
<evidence type="ECO:0000256" key="1">
    <source>
        <dbReference type="SAM" id="MobiDB-lite"/>
    </source>
</evidence>
<keyword evidence="2" id="KW-0472">Membrane</keyword>
<dbReference type="InterPro" id="IPR013783">
    <property type="entry name" value="Ig-like_fold"/>
</dbReference>
<dbReference type="AlphaFoldDB" id="A0A9W9Z9H1"/>
<dbReference type="Proteomes" id="UP001163046">
    <property type="component" value="Unassembled WGS sequence"/>
</dbReference>
<organism evidence="4 5">
    <name type="scientific">Desmophyllum pertusum</name>
    <dbReference type="NCBI Taxonomy" id="174260"/>
    <lineage>
        <taxon>Eukaryota</taxon>
        <taxon>Metazoa</taxon>
        <taxon>Cnidaria</taxon>
        <taxon>Anthozoa</taxon>
        <taxon>Hexacorallia</taxon>
        <taxon>Scleractinia</taxon>
        <taxon>Caryophylliina</taxon>
        <taxon>Caryophylliidae</taxon>
        <taxon>Desmophyllum</taxon>
    </lineage>
</organism>
<gene>
    <name evidence="4" type="ORF">OS493_030432</name>
</gene>
<keyword evidence="2" id="KW-0812">Transmembrane</keyword>
<keyword evidence="2" id="KW-1133">Transmembrane helix</keyword>
<dbReference type="PROSITE" id="PS50835">
    <property type="entry name" value="IG_LIKE"/>
    <property type="match status" value="1"/>
</dbReference>
<proteinExistence type="predicted"/>
<sequence>MNEVKSGRLGMNKVKSGRLERLALDESLTRKDITTLLGHAVNLGCYVTKTINTTETLPTQAPSPLTYVWSKDNNSVPQAPHSIHGNVLVVTPGNDTDFGIYVCNVTNGVSSTGCRIELMQGWTKSKIVTNVTGCVNVSVLMPVLAVAVLSFLLFIHLIIRRKDNRRSPEEIPQQQQGQHRRSSVAHPHEEQRTKTRRLSRDLLYHSFREEGSNNNESKQGVVSIEMHVGGDLHSTPTERKTVENLRRDRKPGFYNKSFRSASMELEDGEDASHVSGEGETDEGQSFERERILQQNFLYRFLG</sequence>
<feature type="compositionally biased region" description="Basic and acidic residues" evidence="1">
    <location>
        <begin position="186"/>
        <end position="197"/>
    </location>
</feature>
<dbReference type="SUPFAM" id="SSF48726">
    <property type="entry name" value="Immunoglobulin"/>
    <property type="match status" value="1"/>
</dbReference>
<dbReference type="Gene3D" id="2.60.40.10">
    <property type="entry name" value="Immunoglobulins"/>
    <property type="match status" value="1"/>
</dbReference>
<evidence type="ECO:0000313" key="5">
    <source>
        <dbReference type="Proteomes" id="UP001163046"/>
    </source>
</evidence>
<evidence type="ECO:0000313" key="4">
    <source>
        <dbReference type="EMBL" id="KAJ7377230.1"/>
    </source>
</evidence>
<evidence type="ECO:0000259" key="3">
    <source>
        <dbReference type="PROSITE" id="PS50835"/>
    </source>
</evidence>
<feature type="transmembrane region" description="Helical" evidence="2">
    <location>
        <begin position="139"/>
        <end position="159"/>
    </location>
</feature>
<keyword evidence="5" id="KW-1185">Reference proteome</keyword>
<dbReference type="InterPro" id="IPR007110">
    <property type="entry name" value="Ig-like_dom"/>
</dbReference>
<feature type="domain" description="Ig-like" evidence="3">
    <location>
        <begin position="38"/>
        <end position="119"/>
    </location>
</feature>
<feature type="region of interest" description="Disordered" evidence="1">
    <location>
        <begin position="165"/>
        <end position="197"/>
    </location>
</feature>
<dbReference type="CDD" id="cd00096">
    <property type="entry name" value="Ig"/>
    <property type="match status" value="1"/>
</dbReference>
<comment type="caution">
    <text evidence="4">The sequence shown here is derived from an EMBL/GenBank/DDBJ whole genome shotgun (WGS) entry which is preliminary data.</text>
</comment>
<protein>
    <recommendedName>
        <fullName evidence="3">Ig-like domain-containing protein</fullName>
    </recommendedName>
</protein>
<dbReference type="EMBL" id="MU826382">
    <property type="protein sequence ID" value="KAJ7377230.1"/>
    <property type="molecule type" value="Genomic_DNA"/>
</dbReference>
<name>A0A9W9Z9H1_9CNID</name>
<accession>A0A9W9Z9H1</accession>
<reference evidence="4" key="1">
    <citation type="submission" date="2023-01" db="EMBL/GenBank/DDBJ databases">
        <title>Genome assembly of the deep-sea coral Lophelia pertusa.</title>
        <authorList>
            <person name="Herrera S."/>
            <person name="Cordes E."/>
        </authorList>
    </citation>
    <scope>NUCLEOTIDE SEQUENCE</scope>
    <source>
        <strain evidence="4">USNM1676648</strain>
        <tissue evidence="4">Polyp</tissue>
    </source>
</reference>
<feature type="region of interest" description="Disordered" evidence="1">
    <location>
        <begin position="259"/>
        <end position="288"/>
    </location>
</feature>
<dbReference type="InterPro" id="IPR036179">
    <property type="entry name" value="Ig-like_dom_sf"/>
</dbReference>